<dbReference type="InterPro" id="IPR052894">
    <property type="entry name" value="AsmA-related"/>
</dbReference>
<dbReference type="EMBL" id="UAUE01000031">
    <property type="protein sequence ID" value="SPZ02651.1"/>
    <property type="molecule type" value="Genomic_DNA"/>
</dbReference>
<proteinExistence type="predicted"/>
<sequence length="653" mass="72994">MKRFLTTLAILLVVILAGLTTLVLLINPNDFRGYLVERVEKQSGYKLTLQDDMRWHVWPKLSIISGKMSLTAPGAEQPLITADNMRLDVELWPLLSHQLEVKEVMLKGAVVRQTPESKAIPKITPPSVANEDSTRPIIEPKTNRWQLNIAKVRISDSLIIWQTKGGEQLNLRDINLLLKTDDKKQINLEMSTKINRDRRELMLNVVANADMSGYPYQISGNIAQLDYALSGIGLPAQGISGNLTSDFNIKNDSVNVIALNNLNMTANESQLQGSITAELAKKNRYQVELTGDTLNLNTLLPELAQPNSSETASLTLANTPSRSFSFFSHAQAAPSPNATIMARPVITSATIENKAYDLTLWGDIEFSLNLALNKLLYKELEINNVKLTALNNPKSLNIDRLEGQILNGDFSLPTVISTSIVPAHISMNVTMNNIPLQPLLRVFDQPENFNGLISAKGHLEGAGYNRNAFLNSWQGTLDTSLSEFKMLGLNIPQVIQQSIAQTTDQVVYPEDIENYTKADSVIAQFKLAPKGRVTLNQLDAQASAYQISGQGQLDLQRHNLDVMLMVNIKKGWGKENEFIRQLAKIDIPLRLYGNWNAIQYEFNVEKLLRDQLQQKAKQAIDNWLNKQDDSPEVKALNQLLKKNIIFKVVNKVE</sequence>
<name>A0A2X2C701_PROMI</name>
<accession>A0A2X2C701</accession>
<organism evidence="2 3">
    <name type="scientific">Proteus mirabilis</name>
    <dbReference type="NCBI Taxonomy" id="584"/>
    <lineage>
        <taxon>Bacteria</taxon>
        <taxon>Pseudomonadati</taxon>
        <taxon>Pseudomonadota</taxon>
        <taxon>Gammaproteobacteria</taxon>
        <taxon>Enterobacterales</taxon>
        <taxon>Morganellaceae</taxon>
        <taxon>Proteus</taxon>
    </lineage>
</organism>
<gene>
    <name evidence="2" type="primary">asmA</name>
    <name evidence="2" type="ORF">NCTC10975_04622</name>
</gene>
<dbReference type="GO" id="GO:0090313">
    <property type="term" value="P:regulation of protein targeting to membrane"/>
    <property type="evidence" value="ECO:0007669"/>
    <property type="project" value="TreeGrafter"/>
</dbReference>
<dbReference type="PANTHER" id="PTHR30441:SF4">
    <property type="entry name" value="PROTEIN ASMA"/>
    <property type="match status" value="1"/>
</dbReference>
<dbReference type="Proteomes" id="UP000251485">
    <property type="component" value="Unassembled WGS sequence"/>
</dbReference>
<reference evidence="2 3" key="1">
    <citation type="submission" date="2018-06" db="EMBL/GenBank/DDBJ databases">
        <authorList>
            <consortium name="Pathogen Informatics"/>
            <person name="Doyle S."/>
        </authorList>
    </citation>
    <scope>NUCLEOTIDE SEQUENCE [LARGE SCALE GENOMIC DNA]</scope>
    <source>
        <strain evidence="2 3">NCTC10975</strain>
    </source>
</reference>
<dbReference type="AlphaFoldDB" id="A0A2X2C701"/>
<dbReference type="PANTHER" id="PTHR30441">
    <property type="entry name" value="DUF748 DOMAIN-CONTAINING PROTEIN"/>
    <property type="match status" value="1"/>
</dbReference>
<dbReference type="InterPro" id="IPR007844">
    <property type="entry name" value="AsmA"/>
</dbReference>
<evidence type="ECO:0000259" key="1">
    <source>
        <dbReference type="Pfam" id="PF05170"/>
    </source>
</evidence>
<dbReference type="Pfam" id="PF05170">
    <property type="entry name" value="AsmA"/>
    <property type="match status" value="1"/>
</dbReference>
<dbReference type="GO" id="GO:0005886">
    <property type="term" value="C:plasma membrane"/>
    <property type="evidence" value="ECO:0007669"/>
    <property type="project" value="TreeGrafter"/>
</dbReference>
<evidence type="ECO:0000313" key="2">
    <source>
        <dbReference type="EMBL" id="SPZ02651.1"/>
    </source>
</evidence>
<dbReference type="NCBIfam" id="NF008091">
    <property type="entry name" value="PRK10833.1"/>
    <property type="match status" value="1"/>
</dbReference>
<protein>
    <submittedName>
        <fullName evidence="2">Assembly protein</fullName>
    </submittedName>
</protein>
<evidence type="ECO:0000313" key="3">
    <source>
        <dbReference type="Proteomes" id="UP000251485"/>
    </source>
</evidence>
<feature type="domain" description="AsmA" evidence="1">
    <location>
        <begin position="7"/>
        <end position="312"/>
    </location>
</feature>